<keyword evidence="1" id="KW-1133">Transmembrane helix</keyword>
<dbReference type="GO" id="GO:0006506">
    <property type="term" value="P:GPI anchor biosynthetic process"/>
    <property type="evidence" value="ECO:0007669"/>
    <property type="project" value="InterPro"/>
</dbReference>
<dbReference type="PANTHER" id="PTHR31410:SF1">
    <property type="entry name" value="POST-GPI ATTACHMENT TO PROTEINS FACTOR 4"/>
    <property type="match status" value="1"/>
</dbReference>
<keyword evidence="1" id="KW-0812">Transmembrane</keyword>
<reference evidence="2" key="1">
    <citation type="submission" date="2022-01" db="EMBL/GenBank/DDBJ databases">
        <authorList>
            <person name="Braso-Vives M."/>
        </authorList>
    </citation>
    <scope>NUCLEOTIDE SEQUENCE</scope>
</reference>
<keyword evidence="1" id="KW-0472">Membrane</keyword>
<keyword evidence="3" id="KW-1185">Reference proteome</keyword>
<feature type="transmembrane region" description="Helical" evidence="1">
    <location>
        <begin position="291"/>
        <end position="311"/>
    </location>
</feature>
<dbReference type="Proteomes" id="UP000838412">
    <property type="component" value="Chromosome 4"/>
</dbReference>
<dbReference type="GO" id="GO:0016757">
    <property type="term" value="F:glycosyltransferase activity"/>
    <property type="evidence" value="ECO:0007669"/>
    <property type="project" value="InterPro"/>
</dbReference>
<protein>
    <submittedName>
        <fullName evidence="2">TMEM246 protein</fullName>
    </submittedName>
</protein>
<feature type="transmembrane region" description="Helical" evidence="1">
    <location>
        <begin position="14"/>
        <end position="34"/>
    </location>
</feature>
<name>A0A8K0EPC6_BRALA</name>
<accession>A0A8K0EPC6</accession>
<dbReference type="InterPro" id="IPR029675">
    <property type="entry name" value="PGAP4"/>
</dbReference>
<feature type="transmembrane region" description="Helical" evidence="1">
    <location>
        <begin position="261"/>
        <end position="279"/>
    </location>
</feature>
<gene>
    <name evidence="2" type="primary">TMEM246</name>
    <name evidence="2" type="ORF">BLAG_LOCUS18262</name>
</gene>
<dbReference type="EMBL" id="OV696689">
    <property type="protein sequence ID" value="CAH1263625.1"/>
    <property type="molecule type" value="Genomic_DNA"/>
</dbReference>
<dbReference type="PANTHER" id="PTHR31410">
    <property type="entry name" value="TRANSMEMBRANE PROTEIN 246"/>
    <property type="match status" value="1"/>
</dbReference>
<evidence type="ECO:0000256" key="1">
    <source>
        <dbReference type="SAM" id="Phobius"/>
    </source>
</evidence>
<dbReference type="AlphaFoldDB" id="A0A8K0EPC6"/>
<proteinExistence type="predicted"/>
<evidence type="ECO:0000313" key="2">
    <source>
        <dbReference type="EMBL" id="CAH1263625.1"/>
    </source>
</evidence>
<organism evidence="2 3">
    <name type="scientific">Branchiostoma lanceolatum</name>
    <name type="common">Common lancelet</name>
    <name type="synonym">Amphioxus lanceolatum</name>
    <dbReference type="NCBI Taxonomy" id="7740"/>
    <lineage>
        <taxon>Eukaryota</taxon>
        <taxon>Metazoa</taxon>
        <taxon>Chordata</taxon>
        <taxon>Cephalochordata</taxon>
        <taxon>Leptocardii</taxon>
        <taxon>Amphioxiformes</taxon>
        <taxon>Branchiostomatidae</taxon>
        <taxon>Branchiostoma</taxon>
    </lineage>
</organism>
<evidence type="ECO:0000313" key="3">
    <source>
        <dbReference type="Proteomes" id="UP000838412"/>
    </source>
</evidence>
<sequence>MLCPSTVRTYRKVYAIYALTFLILLPILCNELPYSKYYTHDRSKRREEDARRVQAENQERVAAAKFYLKQNGPYSRTFRQLRHRLERKSKPELVITVVTVARKSGGESRPGPQYLTQVVARFAELLTQQENVVFQVCNVNTPPEGHREAVYLSKYVPVINRNSSSAEPVPTSAHIHKFEKEKQDYVFCMERSLELQPDHILMIQDDAVPRTDFFPVFQHLLKYNVKGKIVRGDLQPNPEKWAFWKLYYPERWQGYGNEEKLLLELICSGLIGGALFVALNCGGFTERDSRRRTTIFVLGFFYAVLLCLAIGRQYLIELRRLSVHTYAVVDAPDCCIPAVLYSPEQAAAIVQYLKGQTCSSLLPIDLALDNYVHSSGLKQYLVEPNLFHHIGIVSTLHAGIKNPVDF</sequence>
<dbReference type="GO" id="GO:0000139">
    <property type="term" value="C:Golgi membrane"/>
    <property type="evidence" value="ECO:0007669"/>
    <property type="project" value="InterPro"/>
</dbReference>
<dbReference type="CDD" id="cd22190">
    <property type="entry name" value="PGAP4"/>
    <property type="match status" value="1"/>
</dbReference>